<sequence>MSGLAVGLKKGLLVEKRQLAPRPASRKGKLGKHVKFVREVIREIAGYSPLERRCIELLRNGRDKRCLKLCKKRLGTHKRAKSKREQCAVFLRTSQRKAK</sequence>
<dbReference type="GO" id="GO:0003735">
    <property type="term" value="F:structural constituent of ribosome"/>
    <property type="evidence" value="ECO:0007669"/>
    <property type="project" value="InterPro"/>
</dbReference>
<name>A0A7S0VG96_9CRYP</name>
<protein>
    <recommendedName>
        <fullName evidence="5">60S ribosomal protein L36</fullName>
    </recommendedName>
</protein>
<gene>
    <name evidence="4" type="ORF">HTEP1355_LOCUS4348</name>
</gene>
<dbReference type="Gene3D" id="1.10.10.1760">
    <property type="entry name" value="60S ribosomal protein L36"/>
    <property type="match status" value="1"/>
</dbReference>
<evidence type="ECO:0000256" key="3">
    <source>
        <dbReference type="ARBA" id="ARBA00023274"/>
    </source>
</evidence>
<accession>A0A7S0VG96</accession>
<dbReference type="GO" id="GO:1990904">
    <property type="term" value="C:ribonucleoprotein complex"/>
    <property type="evidence" value="ECO:0007669"/>
    <property type="project" value="UniProtKB-KW"/>
</dbReference>
<evidence type="ECO:0008006" key="5">
    <source>
        <dbReference type="Google" id="ProtNLM"/>
    </source>
</evidence>
<dbReference type="AlphaFoldDB" id="A0A7S0VG96"/>
<dbReference type="Pfam" id="PF01158">
    <property type="entry name" value="Ribosomal_L36e"/>
    <property type="match status" value="1"/>
</dbReference>
<keyword evidence="3" id="KW-0687">Ribonucleoprotein</keyword>
<dbReference type="InterPro" id="IPR000509">
    <property type="entry name" value="Ribosomal_eL36"/>
</dbReference>
<dbReference type="InterPro" id="IPR038097">
    <property type="entry name" value="Ribosomal_eL36_sf"/>
</dbReference>
<evidence type="ECO:0000256" key="2">
    <source>
        <dbReference type="ARBA" id="ARBA00022980"/>
    </source>
</evidence>
<organism evidence="4">
    <name type="scientific">Hemiselmis tepida</name>
    <dbReference type="NCBI Taxonomy" id="464990"/>
    <lineage>
        <taxon>Eukaryota</taxon>
        <taxon>Cryptophyceae</taxon>
        <taxon>Cryptomonadales</taxon>
        <taxon>Hemiselmidaceae</taxon>
        <taxon>Hemiselmis</taxon>
    </lineage>
</organism>
<comment type="similarity">
    <text evidence="1">Belongs to the eukaryotic ribosomal protein eL36 family.</text>
</comment>
<dbReference type="FunFam" id="1.10.10.1760:FF:000001">
    <property type="entry name" value="60S ribosomal protein L36"/>
    <property type="match status" value="1"/>
</dbReference>
<keyword evidence="2" id="KW-0689">Ribosomal protein</keyword>
<dbReference type="GO" id="GO:0006412">
    <property type="term" value="P:translation"/>
    <property type="evidence" value="ECO:0007669"/>
    <property type="project" value="InterPro"/>
</dbReference>
<reference evidence="4" key="1">
    <citation type="submission" date="2021-01" db="EMBL/GenBank/DDBJ databases">
        <authorList>
            <person name="Corre E."/>
            <person name="Pelletier E."/>
            <person name="Niang G."/>
            <person name="Scheremetjew M."/>
            <person name="Finn R."/>
            <person name="Kale V."/>
            <person name="Holt S."/>
            <person name="Cochrane G."/>
            <person name="Meng A."/>
            <person name="Brown T."/>
            <person name="Cohen L."/>
        </authorList>
    </citation>
    <scope>NUCLEOTIDE SEQUENCE</scope>
    <source>
        <strain evidence="4">CCMP443</strain>
    </source>
</reference>
<dbReference type="PANTHER" id="PTHR10114">
    <property type="entry name" value="60S RIBOSOMAL PROTEIN L36"/>
    <property type="match status" value="1"/>
</dbReference>
<proteinExistence type="inferred from homology"/>
<dbReference type="GO" id="GO:0005840">
    <property type="term" value="C:ribosome"/>
    <property type="evidence" value="ECO:0007669"/>
    <property type="project" value="UniProtKB-KW"/>
</dbReference>
<evidence type="ECO:0000256" key="1">
    <source>
        <dbReference type="ARBA" id="ARBA00006509"/>
    </source>
</evidence>
<dbReference type="EMBL" id="HBFN01007434">
    <property type="protein sequence ID" value="CAD8786140.1"/>
    <property type="molecule type" value="Transcribed_RNA"/>
</dbReference>
<evidence type="ECO:0000313" key="4">
    <source>
        <dbReference type="EMBL" id="CAD8786140.1"/>
    </source>
</evidence>